<dbReference type="SMART" id="SM00054">
    <property type="entry name" value="EFh"/>
    <property type="match status" value="4"/>
</dbReference>
<dbReference type="PANTHER" id="PTHR23048:SF0">
    <property type="entry name" value="CALMODULIN LIKE 3"/>
    <property type="match status" value="1"/>
</dbReference>
<dbReference type="Pfam" id="PF13499">
    <property type="entry name" value="EF-hand_7"/>
    <property type="match status" value="2"/>
</dbReference>
<dbReference type="Gene3D" id="1.10.238.10">
    <property type="entry name" value="EF-hand"/>
    <property type="match status" value="2"/>
</dbReference>
<evidence type="ECO:0000259" key="5">
    <source>
        <dbReference type="PROSITE" id="PS50222"/>
    </source>
</evidence>
<accession>A0A7S1CF65</accession>
<evidence type="ECO:0000256" key="1">
    <source>
        <dbReference type="ARBA" id="ARBA00005253"/>
    </source>
</evidence>
<dbReference type="InterPro" id="IPR018247">
    <property type="entry name" value="EF_Hand_1_Ca_BS"/>
</dbReference>
<gene>
    <name evidence="6" type="ORF">BSP0115_LOCUS9638</name>
</gene>
<feature type="domain" description="EF-hand" evidence="5">
    <location>
        <begin position="46"/>
        <end position="81"/>
    </location>
</feature>
<keyword evidence="3" id="KW-0677">Repeat</keyword>
<dbReference type="PANTHER" id="PTHR23048">
    <property type="entry name" value="MYOSIN LIGHT CHAIN 1, 3"/>
    <property type="match status" value="1"/>
</dbReference>
<name>A0A7S1CF65_9STRA</name>
<dbReference type="CDD" id="cd00051">
    <property type="entry name" value="EFh"/>
    <property type="match status" value="1"/>
</dbReference>
<dbReference type="GO" id="GO:0005509">
    <property type="term" value="F:calcium ion binding"/>
    <property type="evidence" value="ECO:0007669"/>
    <property type="project" value="InterPro"/>
</dbReference>
<dbReference type="PROSITE" id="PS00018">
    <property type="entry name" value="EF_HAND_1"/>
    <property type="match status" value="2"/>
</dbReference>
<dbReference type="InterPro" id="IPR011992">
    <property type="entry name" value="EF-hand-dom_pair"/>
</dbReference>
<dbReference type="InterPro" id="IPR002048">
    <property type="entry name" value="EF_hand_dom"/>
</dbReference>
<keyword evidence="4" id="KW-0106">Calcium</keyword>
<dbReference type="InterPro" id="IPR050230">
    <property type="entry name" value="CALM/Myosin/TropC-like"/>
</dbReference>
<reference evidence="6" key="1">
    <citation type="submission" date="2021-01" db="EMBL/GenBank/DDBJ databases">
        <authorList>
            <person name="Corre E."/>
            <person name="Pelletier E."/>
            <person name="Niang G."/>
            <person name="Scheremetjew M."/>
            <person name="Finn R."/>
            <person name="Kale V."/>
            <person name="Holt S."/>
            <person name="Cochrane G."/>
            <person name="Meng A."/>
            <person name="Brown T."/>
            <person name="Cohen L."/>
        </authorList>
    </citation>
    <scope>NUCLEOTIDE SEQUENCE</scope>
    <source>
        <strain evidence="6">Ms1</strain>
    </source>
</reference>
<sequence>MGDRPNLSEDQIAEFKEAFSLFDVNGDGSITTDELGTVMRSLGQDPTEEELQKMIDEVDEDGDGTIDFDEFLSMMATKLVMPDPKEELKAAFQVFDDGMGFMPVSELLYVLENSAEELSESEIDNVLKEVDPHNTGRVSFKDFSELLDYLGAATKLT</sequence>
<organism evidence="6">
    <name type="scientific">Bicosoecida sp. CB-2014</name>
    <dbReference type="NCBI Taxonomy" id="1486930"/>
    <lineage>
        <taxon>Eukaryota</taxon>
        <taxon>Sar</taxon>
        <taxon>Stramenopiles</taxon>
        <taxon>Bigyra</taxon>
        <taxon>Opalozoa</taxon>
        <taxon>Bicosoecida</taxon>
    </lineage>
</organism>
<feature type="domain" description="EF-hand" evidence="5">
    <location>
        <begin position="118"/>
        <end position="153"/>
    </location>
</feature>
<comment type="similarity">
    <text evidence="1">Belongs to the centrin family.</text>
</comment>
<protein>
    <recommendedName>
        <fullName evidence="2">Calmodulin</fullName>
    </recommendedName>
</protein>
<dbReference type="SUPFAM" id="SSF47473">
    <property type="entry name" value="EF-hand"/>
    <property type="match status" value="1"/>
</dbReference>
<proteinExistence type="inferred from homology"/>
<dbReference type="FunFam" id="1.10.238.10:FF:000178">
    <property type="entry name" value="Calmodulin-2 A"/>
    <property type="match status" value="1"/>
</dbReference>
<evidence type="ECO:0000256" key="3">
    <source>
        <dbReference type="ARBA" id="ARBA00022737"/>
    </source>
</evidence>
<feature type="domain" description="EF-hand" evidence="5">
    <location>
        <begin position="10"/>
        <end position="45"/>
    </location>
</feature>
<dbReference type="GO" id="GO:0016460">
    <property type="term" value="C:myosin II complex"/>
    <property type="evidence" value="ECO:0007669"/>
    <property type="project" value="TreeGrafter"/>
</dbReference>
<dbReference type="AlphaFoldDB" id="A0A7S1CF65"/>
<evidence type="ECO:0000313" key="6">
    <source>
        <dbReference type="EMBL" id="CAD8916380.1"/>
    </source>
</evidence>
<evidence type="ECO:0000256" key="4">
    <source>
        <dbReference type="ARBA" id="ARBA00022837"/>
    </source>
</evidence>
<evidence type="ECO:0000256" key="2">
    <source>
        <dbReference type="ARBA" id="ARBA00020786"/>
    </source>
</evidence>
<dbReference type="PROSITE" id="PS50222">
    <property type="entry name" value="EF_HAND_2"/>
    <property type="match status" value="3"/>
</dbReference>
<dbReference type="EMBL" id="HBFS01014268">
    <property type="protein sequence ID" value="CAD8916380.1"/>
    <property type="molecule type" value="Transcribed_RNA"/>
</dbReference>